<dbReference type="EMBL" id="BAABAJ010000008">
    <property type="protein sequence ID" value="GAA3920085.1"/>
    <property type="molecule type" value="Genomic_DNA"/>
</dbReference>
<evidence type="ECO:0000313" key="3">
    <source>
        <dbReference type="Proteomes" id="UP001501000"/>
    </source>
</evidence>
<feature type="compositionally biased region" description="Low complexity" evidence="1">
    <location>
        <begin position="35"/>
        <end position="49"/>
    </location>
</feature>
<feature type="compositionally biased region" description="Basic residues" evidence="1">
    <location>
        <begin position="53"/>
        <end position="66"/>
    </location>
</feature>
<keyword evidence="3" id="KW-1185">Reference proteome</keyword>
<protein>
    <submittedName>
        <fullName evidence="2">Uncharacterized protein</fullName>
    </submittedName>
</protein>
<accession>A0ABP7MG06</accession>
<name>A0ABP7MG06_9ACTN</name>
<comment type="caution">
    <text evidence="2">The sequence shown here is derived from an EMBL/GenBank/DDBJ whole genome shotgun (WGS) entry which is preliminary data.</text>
</comment>
<dbReference type="Proteomes" id="UP001501000">
    <property type="component" value="Unassembled WGS sequence"/>
</dbReference>
<proteinExistence type="predicted"/>
<evidence type="ECO:0000256" key="1">
    <source>
        <dbReference type="SAM" id="MobiDB-lite"/>
    </source>
</evidence>
<feature type="region of interest" description="Disordered" evidence="1">
    <location>
        <begin position="35"/>
        <end position="77"/>
    </location>
</feature>
<organism evidence="2 3">
    <name type="scientific">Streptomyces gulbargensis</name>
    <dbReference type="NCBI Taxonomy" id="364901"/>
    <lineage>
        <taxon>Bacteria</taxon>
        <taxon>Bacillati</taxon>
        <taxon>Actinomycetota</taxon>
        <taxon>Actinomycetes</taxon>
        <taxon>Kitasatosporales</taxon>
        <taxon>Streptomycetaceae</taxon>
        <taxon>Streptomyces</taxon>
    </lineage>
</organism>
<reference evidence="3" key="1">
    <citation type="journal article" date="2019" name="Int. J. Syst. Evol. Microbiol.">
        <title>The Global Catalogue of Microorganisms (GCM) 10K type strain sequencing project: providing services to taxonomists for standard genome sequencing and annotation.</title>
        <authorList>
            <consortium name="The Broad Institute Genomics Platform"/>
            <consortium name="The Broad Institute Genome Sequencing Center for Infectious Disease"/>
            <person name="Wu L."/>
            <person name="Ma J."/>
        </authorList>
    </citation>
    <scope>NUCLEOTIDE SEQUENCE [LARGE SCALE GENOMIC DNA]</scope>
    <source>
        <strain evidence="3">JCM 16956</strain>
    </source>
</reference>
<sequence length="77" mass="8240">MKSMTHHPAGAARRAGSPHGRRLAALTLAVARAAGRASGTAHAVATSAGERLRRLRRLARRRGRRATPHDADREETA</sequence>
<gene>
    <name evidence="2" type="ORF">GCM10022244_31500</name>
</gene>
<feature type="region of interest" description="Disordered" evidence="1">
    <location>
        <begin position="1"/>
        <end position="20"/>
    </location>
</feature>
<dbReference type="RefSeq" id="WP_345282950.1">
    <property type="nucleotide sequence ID" value="NZ_BAABAJ010000008.1"/>
</dbReference>
<feature type="compositionally biased region" description="Basic and acidic residues" evidence="1">
    <location>
        <begin position="67"/>
        <end position="77"/>
    </location>
</feature>
<evidence type="ECO:0000313" key="2">
    <source>
        <dbReference type="EMBL" id="GAA3920085.1"/>
    </source>
</evidence>